<dbReference type="EMBL" id="FMWD01000007">
    <property type="protein sequence ID" value="SCZ62846.1"/>
    <property type="molecule type" value="Genomic_DNA"/>
</dbReference>
<dbReference type="InterPro" id="IPR055199">
    <property type="entry name" value="Hda_lid"/>
</dbReference>
<dbReference type="OrthoDB" id="9784878at2"/>
<dbReference type="Gene3D" id="3.40.50.300">
    <property type="entry name" value="P-loop containing nucleotide triphosphate hydrolases"/>
    <property type="match status" value="1"/>
</dbReference>
<evidence type="ECO:0000313" key="3">
    <source>
        <dbReference type="EMBL" id="SCZ62846.1"/>
    </source>
</evidence>
<dbReference type="Pfam" id="PF00308">
    <property type="entry name" value="Bac_DnaA"/>
    <property type="match status" value="1"/>
</dbReference>
<name>A0A1G5QMH3_9GAMM</name>
<dbReference type="RefSeq" id="WP_092997269.1">
    <property type="nucleotide sequence ID" value="NZ_FMWD01000007.1"/>
</dbReference>
<dbReference type="GO" id="GO:0032297">
    <property type="term" value="P:negative regulation of DNA-templated DNA replication initiation"/>
    <property type="evidence" value="ECO:0007669"/>
    <property type="project" value="InterPro"/>
</dbReference>
<gene>
    <name evidence="3" type="ORF">SAMN03097708_02362</name>
</gene>
<dbReference type="InterPro" id="IPR017788">
    <property type="entry name" value="Hda"/>
</dbReference>
<feature type="domain" description="Hda lid" evidence="2">
    <location>
        <begin position="160"/>
        <end position="224"/>
    </location>
</feature>
<proteinExistence type="predicted"/>
<reference evidence="3 4" key="1">
    <citation type="submission" date="2016-10" db="EMBL/GenBank/DDBJ databases">
        <authorList>
            <person name="de Groot N.N."/>
        </authorList>
    </citation>
    <scope>NUCLEOTIDE SEQUENCE [LARGE SCALE GENOMIC DNA]</scope>
    <source>
        <strain evidence="3 4">HLD2</strain>
    </source>
</reference>
<keyword evidence="4" id="KW-1185">Reference proteome</keyword>
<accession>A0A1G5QMH3</accession>
<dbReference type="PANTHER" id="PTHR30050">
    <property type="entry name" value="CHROMOSOMAL REPLICATION INITIATOR PROTEIN DNAA"/>
    <property type="match status" value="1"/>
</dbReference>
<dbReference type="Proteomes" id="UP000199648">
    <property type="component" value="Unassembled WGS sequence"/>
</dbReference>
<organism evidence="3 4">
    <name type="scientific">Thiohalomonas denitrificans</name>
    <dbReference type="NCBI Taxonomy" id="415747"/>
    <lineage>
        <taxon>Bacteria</taxon>
        <taxon>Pseudomonadati</taxon>
        <taxon>Pseudomonadota</taxon>
        <taxon>Gammaproteobacteria</taxon>
        <taxon>Thiohalomonadales</taxon>
        <taxon>Thiohalomonadaceae</taxon>
        <taxon>Thiohalomonas</taxon>
    </lineage>
</organism>
<dbReference type="GO" id="GO:0006270">
    <property type="term" value="P:DNA replication initiation"/>
    <property type="evidence" value="ECO:0007669"/>
    <property type="project" value="TreeGrafter"/>
</dbReference>
<dbReference type="Gene3D" id="1.10.8.60">
    <property type="match status" value="1"/>
</dbReference>
<dbReference type="Pfam" id="PF22688">
    <property type="entry name" value="Hda_lid"/>
    <property type="match status" value="1"/>
</dbReference>
<dbReference type="AlphaFoldDB" id="A0A1G5QMH3"/>
<sequence>MSAQLPLGVGLRDGATFDNFFAGPNTEVVLQLERGNEPFLFLWGGAGSGRSHLLQAACHRVSGESGGAVYLPLSKSTELAPEMLEGLETMALVTVDDLQQVAGHTGWEVGLFHLYNRARESGCRIVVAADAPPGPLGISLPDLRSRLSWGPVYQLLPLVDADKRVALQLRAHHRGMELSDEVANYILRRSPRDLHSLFSVLEHLDRASLAAQRRLTVPFVREQLAIMP</sequence>
<evidence type="ECO:0000313" key="4">
    <source>
        <dbReference type="Proteomes" id="UP000199648"/>
    </source>
</evidence>
<dbReference type="PANTHER" id="PTHR30050:SF5">
    <property type="entry name" value="DNAA REGULATORY INACTIVATOR HDA"/>
    <property type="match status" value="1"/>
</dbReference>
<dbReference type="InterPro" id="IPR027417">
    <property type="entry name" value="P-loop_NTPase"/>
</dbReference>
<dbReference type="NCBIfam" id="TIGR03420">
    <property type="entry name" value="DnaA_homol_Hda"/>
    <property type="match status" value="1"/>
</dbReference>
<evidence type="ECO:0000259" key="2">
    <source>
        <dbReference type="Pfam" id="PF22688"/>
    </source>
</evidence>
<evidence type="ECO:0000259" key="1">
    <source>
        <dbReference type="Pfam" id="PF00308"/>
    </source>
</evidence>
<dbReference type="SUPFAM" id="SSF52540">
    <property type="entry name" value="P-loop containing nucleoside triphosphate hydrolases"/>
    <property type="match status" value="1"/>
</dbReference>
<dbReference type="InterPro" id="IPR013317">
    <property type="entry name" value="DnaA_dom"/>
</dbReference>
<feature type="domain" description="Chromosomal replication initiator protein DnaA ATPAse" evidence="1">
    <location>
        <begin position="15"/>
        <end position="150"/>
    </location>
</feature>
<protein>
    <submittedName>
        <fullName evidence="3">Regulatory inactivation of DnaA Hda protein</fullName>
    </submittedName>
</protein>
<dbReference type="STRING" id="415747.SAMN03097708_02362"/>